<evidence type="ECO:0000256" key="1">
    <source>
        <dbReference type="SAM" id="MobiDB-lite"/>
    </source>
</evidence>
<feature type="region of interest" description="Disordered" evidence="1">
    <location>
        <begin position="189"/>
        <end position="228"/>
    </location>
</feature>
<dbReference type="InterPro" id="IPR007175">
    <property type="entry name" value="Rpr2/Snm1/Rpp21"/>
</dbReference>
<feature type="compositionally biased region" description="Basic and acidic residues" evidence="1">
    <location>
        <begin position="28"/>
        <end position="38"/>
    </location>
</feature>
<gene>
    <name evidence="2" type="ORF">V6N12_069971</name>
</gene>
<dbReference type="PANTHER" id="PTHR36072">
    <property type="entry name" value="OS01G0541600 PROTEIN"/>
    <property type="match status" value="1"/>
</dbReference>
<accession>A0ABR2FFD7</accession>
<feature type="region of interest" description="Disordered" evidence="1">
    <location>
        <begin position="24"/>
        <end position="83"/>
    </location>
</feature>
<dbReference type="EMBL" id="JBBPBM010000006">
    <property type="protein sequence ID" value="KAK8579657.1"/>
    <property type="molecule type" value="Genomic_DNA"/>
</dbReference>
<dbReference type="Pfam" id="PF04032">
    <property type="entry name" value="Rpr2"/>
    <property type="match status" value="1"/>
</dbReference>
<feature type="compositionally biased region" description="Low complexity" evidence="1">
    <location>
        <begin position="200"/>
        <end position="212"/>
    </location>
</feature>
<name>A0ABR2FFD7_9ROSI</name>
<feature type="compositionally biased region" description="Polar residues" evidence="1">
    <location>
        <begin position="55"/>
        <end position="64"/>
    </location>
</feature>
<reference evidence="2 3" key="1">
    <citation type="journal article" date="2024" name="G3 (Bethesda)">
        <title>Genome assembly of Hibiscus sabdariffa L. provides insights into metabolisms of medicinal natural products.</title>
        <authorList>
            <person name="Kim T."/>
        </authorList>
    </citation>
    <scope>NUCLEOTIDE SEQUENCE [LARGE SCALE GENOMIC DNA]</scope>
    <source>
        <strain evidence="2">TK-2024</strain>
        <tissue evidence="2">Old leaves</tissue>
    </source>
</reference>
<evidence type="ECO:0000313" key="2">
    <source>
        <dbReference type="EMBL" id="KAK8579657.1"/>
    </source>
</evidence>
<dbReference type="Gene3D" id="6.20.50.20">
    <property type="match status" value="1"/>
</dbReference>
<protein>
    <submittedName>
        <fullName evidence="2">Uncharacterized protein</fullName>
    </submittedName>
</protein>
<keyword evidence="3" id="KW-1185">Reference proteome</keyword>
<sequence length="382" mass="41716">MDLILLLPCSSFYYALVSRGRSLRKQKLKESKGQDMGKRGRGSSGDGGGVKRAANTPSKFQKTVSLREEASGKKPTRGGGSTNVKAVLKHEHLQNLAVWASREASIPSLASFFGHRLAADGEASAIPPDPSFFPCQRCETILQPGFNCTVRIEKNRATARHRRKKPHISTQNTVVYNCHFCLHRNLKRGTPEGHMKEMYPPKSKTSSSTPKVVKSRNLKPIISSGKETSKDDIDEMIVISSPAAAAAENPSTDSPLTPVRGRTLLDLKKRNRNKSGTKRPVEHENNPVPPDAEKSVGASGKRRRKSWMSLGEIVASNGDFGRGNAIVMVMLNILLLHCSGFPLDDAANIFSGSFRSTVNSLPMDSVSLSHNGKKLKPWPLSN</sequence>
<evidence type="ECO:0000313" key="3">
    <source>
        <dbReference type="Proteomes" id="UP001472677"/>
    </source>
</evidence>
<dbReference type="PANTHER" id="PTHR36072:SF2">
    <property type="entry name" value="OS01G0531000 PROTEIN"/>
    <property type="match status" value="1"/>
</dbReference>
<organism evidence="2 3">
    <name type="scientific">Hibiscus sabdariffa</name>
    <name type="common">roselle</name>
    <dbReference type="NCBI Taxonomy" id="183260"/>
    <lineage>
        <taxon>Eukaryota</taxon>
        <taxon>Viridiplantae</taxon>
        <taxon>Streptophyta</taxon>
        <taxon>Embryophyta</taxon>
        <taxon>Tracheophyta</taxon>
        <taxon>Spermatophyta</taxon>
        <taxon>Magnoliopsida</taxon>
        <taxon>eudicotyledons</taxon>
        <taxon>Gunneridae</taxon>
        <taxon>Pentapetalae</taxon>
        <taxon>rosids</taxon>
        <taxon>malvids</taxon>
        <taxon>Malvales</taxon>
        <taxon>Malvaceae</taxon>
        <taxon>Malvoideae</taxon>
        <taxon>Hibiscus</taxon>
    </lineage>
</organism>
<feature type="compositionally biased region" description="Basic and acidic residues" evidence="1">
    <location>
        <begin position="189"/>
        <end position="199"/>
    </location>
</feature>
<comment type="caution">
    <text evidence="2">The sequence shown here is derived from an EMBL/GenBank/DDBJ whole genome shotgun (WGS) entry which is preliminary data.</text>
</comment>
<dbReference type="Proteomes" id="UP001472677">
    <property type="component" value="Unassembled WGS sequence"/>
</dbReference>
<feature type="region of interest" description="Disordered" evidence="1">
    <location>
        <begin position="243"/>
        <end position="303"/>
    </location>
</feature>
<proteinExistence type="predicted"/>